<evidence type="ECO:0000256" key="12">
    <source>
        <dbReference type="ARBA" id="ARBA00023175"/>
    </source>
</evidence>
<dbReference type="Proteomes" id="UP000570547">
    <property type="component" value="Unassembled WGS sequence"/>
</dbReference>
<comment type="caution">
    <text evidence="15">The sequence shown here is derived from an EMBL/GenBank/DDBJ whole genome shotgun (WGS) entry which is preliminary data.</text>
</comment>
<evidence type="ECO:0000256" key="3">
    <source>
        <dbReference type="ARBA" id="ARBA00004430"/>
    </source>
</evidence>
<dbReference type="Pfam" id="PF05783">
    <property type="entry name" value="DLIC"/>
    <property type="match status" value="1"/>
</dbReference>
<evidence type="ECO:0000313" key="16">
    <source>
        <dbReference type="Proteomes" id="UP000570547"/>
    </source>
</evidence>
<dbReference type="PANTHER" id="PTHR13236">
    <property type="entry name" value="DYNEIN 2 LIGHT INTERMEDIATE CHAIN, ISOFORM 2"/>
    <property type="match status" value="1"/>
</dbReference>
<keyword evidence="9" id="KW-0970">Cilium biogenesis/degradation</keyword>
<dbReference type="GO" id="GO:0045504">
    <property type="term" value="F:dynein heavy chain binding"/>
    <property type="evidence" value="ECO:0007669"/>
    <property type="project" value="TreeGrafter"/>
</dbReference>
<evidence type="ECO:0000256" key="8">
    <source>
        <dbReference type="ARBA" id="ARBA00022701"/>
    </source>
</evidence>
<dbReference type="AlphaFoldDB" id="A0A7K9Q3J3"/>
<keyword evidence="16" id="KW-1185">Reference proteome</keyword>
<keyword evidence="7" id="KW-0963">Cytoplasm</keyword>
<keyword evidence="11" id="KW-0969">Cilium</keyword>
<keyword evidence="10" id="KW-0243">Dynein</keyword>
<dbReference type="InterPro" id="IPR027417">
    <property type="entry name" value="P-loop_NTPase"/>
</dbReference>
<evidence type="ECO:0000256" key="9">
    <source>
        <dbReference type="ARBA" id="ARBA00022794"/>
    </source>
</evidence>
<evidence type="ECO:0000313" key="15">
    <source>
        <dbReference type="EMBL" id="NXI06118.1"/>
    </source>
</evidence>
<keyword evidence="8" id="KW-0493">Microtubule</keyword>
<comment type="subcellular location">
    <subcellularLocation>
        <location evidence="3">Cytoplasm</location>
        <location evidence="3">Cytoskeleton</location>
        <location evidence="3">Cilium axoneme</location>
    </subcellularLocation>
    <subcellularLocation>
        <location evidence="1">Cytoplasm</location>
        <location evidence="1">Cytoskeleton</location>
        <location evidence="1">Cilium basal body</location>
    </subcellularLocation>
    <subcellularLocation>
        <location evidence="2">Cytoplasm</location>
        <location evidence="2">Cytoskeleton</location>
        <location evidence="2">Microtubule organizing center</location>
        <location evidence="2">Centrosome</location>
    </subcellularLocation>
</comment>
<dbReference type="SUPFAM" id="SSF52540">
    <property type="entry name" value="P-loop containing nucleoside triphosphate hydrolases"/>
    <property type="match status" value="1"/>
</dbReference>
<dbReference type="GO" id="GO:0005874">
    <property type="term" value="C:microtubule"/>
    <property type="evidence" value="ECO:0007669"/>
    <property type="project" value="UniProtKB-KW"/>
</dbReference>
<dbReference type="EMBL" id="VWZT01016559">
    <property type="protein sequence ID" value="NXI06118.1"/>
    <property type="molecule type" value="Genomic_DNA"/>
</dbReference>
<feature type="non-terminal residue" evidence="15">
    <location>
        <position position="1"/>
    </location>
</feature>
<proteinExistence type="inferred from homology"/>
<accession>A0A7K9Q3J3</accession>
<name>A0A7K9Q3J3_9CORV</name>
<organism evidence="15 16">
    <name type="scientific">Pachycephala philippinensis</name>
    <name type="common">yellow-belllied whistler</name>
    <dbReference type="NCBI Taxonomy" id="449367"/>
    <lineage>
        <taxon>Eukaryota</taxon>
        <taxon>Metazoa</taxon>
        <taxon>Chordata</taxon>
        <taxon>Craniata</taxon>
        <taxon>Vertebrata</taxon>
        <taxon>Euteleostomi</taxon>
        <taxon>Archelosauria</taxon>
        <taxon>Archosauria</taxon>
        <taxon>Dinosauria</taxon>
        <taxon>Saurischia</taxon>
        <taxon>Theropoda</taxon>
        <taxon>Coelurosauria</taxon>
        <taxon>Aves</taxon>
        <taxon>Neognathae</taxon>
        <taxon>Neoaves</taxon>
        <taxon>Telluraves</taxon>
        <taxon>Australaves</taxon>
        <taxon>Passeriformes</taxon>
        <taxon>Corvoidea</taxon>
        <taxon>Pachycephalidae</taxon>
        <taxon>Pachycephala</taxon>
    </lineage>
</organism>
<evidence type="ECO:0000256" key="4">
    <source>
        <dbReference type="ARBA" id="ARBA00006831"/>
    </source>
</evidence>
<evidence type="ECO:0000256" key="6">
    <source>
        <dbReference type="ARBA" id="ARBA00022473"/>
    </source>
</evidence>
<dbReference type="GO" id="GO:0035735">
    <property type="term" value="P:intraciliary transport involved in cilium assembly"/>
    <property type="evidence" value="ECO:0007669"/>
    <property type="project" value="InterPro"/>
</dbReference>
<evidence type="ECO:0000256" key="14">
    <source>
        <dbReference type="ARBA" id="ARBA00023273"/>
    </source>
</evidence>
<dbReference type="InterPro" id="IPR022780">
    <property type="entry name" value="Dynein_light_int_chain"/>
</dbReference>
<sequence>DTLWDLAIAEVEKRANPHDDDVKPGEVWEKSILFMGNKNGRIWTKLSYFSFREESPKPTLALEYTFGRRARRHNTPKDVAHFWELGGGTSLVELIRIPITSHNIRSFAVVLVLDLSKPDELWTTMESLLQVTRNHVNKILTKLEKTNPEVAAEIKQRMWNEMQRDHPDYALADPFPIPLVIIGSKYDIFHEFDSEMRKTISKTLRFVSHYYGASLVFTSKSEALLLKARALINHLAFGYDKSKSLSVDPSKPLFIPAGLDSMSQIGPPPASDSDLGKMRANTPLELWKKVFEKTFPPKRFCDLQDTKDPAQDTQYAEYEVDVMRAQKNQELEQYKRNASKSWKEMDFNSD</sequence>
<keyword evidence="6" id="KW-0217">Developmental protein</keyword>
<reference evidence="15 16" key="1">
    <citation type="submission" date="2019-09" db="EMBL/GenBank/DDBJ databases">
        <title>Bird 10,000 Genomes (B10K) Project - Family phase.</title>
        <authorList>
            <person name="Zhang G."/>
        </authorList>
    </citation>
    <scope>NUCLEOTIDE SEQUENCE [LARGE SCALE GENOMIC DNA]</scope>
    <source>
        <strain evidence="15">B10K-DU-001-28</strain>
        <tissue evidence="15">Muscle</tissue>
    </source>
</reference>
<dbReference type="GO" id="GO:0036064">
    <property type="term" value="C:ciliary basal body"/>
    <property type="evidence" value="ECO:0007669"/>
    <property type="project" value="TreeGrafter"/>
</dbReference>
<evidence type="ECO:0000256" key="7">
    <source>
        <dbReference type="ARBA" id="ARBA00022490"/>
    </source>
</evidence>
<evidence type="ECO:0000256" key="13">
    <source>
        <dbReference type="ARBA" id="ARBA00023212"/>
    </source>
</evidence>
<evidence type="ECO:0000256" key="2">
    <source>
        <dbReference type="ARBA" id="ARBA00004300"/>
    </source>
</evidence>
<keyword evidence="14" id="KW-0966">Cell projection</keyword>
<evidence type="ECO:0000256" key="10">
    <source>
        <dbReference type="ARBA" id="ARBA00023017"/>
    </source>
</evidence>
<dbReference type="PANTHER" id="PTHR13236:SF0">
    <property type="entry name" value="CYTOPLASMIC DYNEIN 2 LIGHT INTERMEDIATE CHAIN 1"/>
    <property type="match status" value="1"/>
</dbReference>
<evidence type="ECO:0000256" key="5">
    <source>
        <dbReference type="ARBA" id="ARBA00018863"/>
    </source>
</evidence>
<gene>
    <name evidence="15" type="primary">Dync2li1</name>
    <name evidence="15" type="ORF">PACPHI_R05268</name>
</gene>
<dbReference type="GO" id="GO:0035721">
    <property type="term" value="P:intraciliary retrograde transport"/>
    <property type="evidence" value="ECO:0007669"/>
    <property type="project" value="InterPro"/>
</dbReference>
<evidence type="ECO:0000256" key="1">
    <source>
        <dbReference type="ARBA" id="ARBA00004120"/>
    </source>
</evidence>
<comment type="similarity">
    <text evidence="4">Belongs to the dynein light intermediate chain family.</text>
</comment>
<dbReference type="GO" id="GO:0005813">
    <property type="term" value="C:centrosome"/>
    <property type="evidence" value="ECO:0007669"/>
    <property type="project" value="UniProtKB-SubCell"/>
</dbReference>
<dbReference type="GO" id="GO:0005868">
    <property type="term" value="C:cytoplasmic dynein complex"/>
    <property type="evidence" value="ECO:0007669"/>
    <property type="project" value="InterPro"/>
</dbReference>
<dbReference type="InterPro" id="IPR040045">
    <property type="entry name" value="DYNC2LI1"/>
</dbReference>
<keyword evidence="12" id="KW-0505">Motor protein</keyword>
<keyword evidence="13" id="KW-0206">Cytoskeleton</keyword>
<protein>
    <recommendedName>
        <fullName evidence="5">Cytoplasmic dynein 2 light intermediate chain 1</fullName>
    </recommendedName>
</protein>
<evidence type="ECO:0000256" key="11">
    <source>
        <dbReference type="ARBA" id="ARBA00023069"/>
    </source>
</evidence>
<dbReference type="GO" id="GO:0005930">
    <property type="term" value="C:axoneme"/>
    <property type="evidence" value="ECO:0007669"/>
    <property type="project" value="UniProtKB-SubCell"/>
</dbReference>
<feature type="non-terminal residue" evidence="15">
    <location>
        <position position="350"/>
    </location>
</feature>